<keyword evidence="3 13" id="KW-0812">Transmembrane</keyword>
<dbReference type="FunFam" id="2.60.40.60:FF:000275">
    <property type="entry name" value="Si:dkey-30k22.7"/>
    <property type="match status" value="1"/>
</dbReference>
<accession>A0AAN8JL78</accession>
<dbReference type="GO" id="GO:0005509">
    <property type="term" value="F:calcium ion binding"/>
    <property type="evidence" value="ECO:0007669"/>
    <property type="project" value="UniProtKB-UniRule"/>
</dbReference>
<organism evidence="16 17">
    <name type="scientific">Patella caerulea</name>
    <name type="common">Rayed Mediterranean limpet</name>
    <dbReference type="NCBI Taxonomy" id="87958"/>
    <lineage>
        <taxon>Eukaryota</taxon>
        <taxon>Metazoa</taxon>
        <taxon>Spiralia</taxon>
        <taxon>Lophotrochozoa</taxon>
        <taxon>Mollusca</taxon>
        <taxon>Gastropoda</taxon>
        <taxon>Patellogastropoda</taxon>
        <taxon>Patelloidea</taxon>
        <taxon>Patellidae</taxon>
        <taxon>Patella</taxon>
    </lineage>
</organism>
<gene>
    <name evidence="16" type="ORF">SNE40_014989</name>
</gene>
<feature type="signal peptide" evidence="14">
    <location>
        <begin position="1"/>
        <end position="21"/>
    </location>
</feature>
<keyword evidence="10" id="KW-1015">Disulfide bond</keyword>
<dbReference type="PRINTS" id="PR00205">
    <property type="entry name" value="CADHERIN"/>
</dbReference>
<feature type="domain" description="Cadherin" evidence="15">
    <location>
        <begin position="353"/>
        <end position="460"/>
    </location>
</feature>
<feature type="domain" description="Cadherin" evidence="15">
    <location>
        <begin position="1513"/>
        <end position="1622"/>
    </location>
</feature>
<evidence type="ECO:0000256" key="6">
    <source>
        <dbReference type="ARBA" id="ARBA00022837"/>
    </source>
</evidence>
<feature type="domain" description="Cadherin" evidence="15">
    <location>
        <begin position="988"/>
        <end position="1093"/>
    </location>
</feature>
<feature type="domain" description="Cadherin" evidence="15">
    <location>
        <begin position="461"/>
        <end position="566"/>
    </location>
</feature>
<dbReference type="CDD" id="cd11304">
    <property type="entry name" value="Cadherin_repeat"/>
    <property type="match status" value="16"/>
</dbReference>
<protein>
    <recommendedName>
        <fullName evidence="15">Cadherin domain-containing protein</fullName>
    </recommendedName>
</protein>
<dbReference type="InterPro" id="IPR020894">
    <property type="entry name" value="Cadherin_CS"/>
</dbReference>
<proteinExistence type="predicted"/>
<dbReference type="PROSITE" id="PS00232">
    <property type="entry name" value="CADHERIN_1"/>
    <property type="match status" value="4"/>
</dbReference>
<feature type="domain" description="Cadherin" evidence="15">
    <location>
        <begin position="126"/>
        <end position="230"/>
    </location>
</feature>
<dbReference type="GO" id="GO:0007156">
    <property type="term" value="P:homophilic cell adhesion via plasma membrane adhesion molecules"/>
    <property type="evidence" value="ECO:0007669"/>
    <property type="project" value="InterPro"/>
</dbReference>
<dbReference type="SUPFAM" id="SSF49313">
    <property type="entry name" value="Cadherin-like"/>
    <property type="match status" value="16"/>
</dbReference>
<evidence type="ECO:0000256" key="14">
    <source>
        <dbReference type="SAM" id="SignalP"/>
    </source>
</evidence>
<dbReference type="Gene3D" id="2.60.40.60">
    <property type="entry name" value="Cadherins"/>
    <property type="match status" value="16"/>
</dbReference>
<keyword evidence="9 13" id="KW-0472">Membrane</keyword>
<feature type="domain" description="Cadherin" evidence="15">
    <location>
        <begin position="1094"/>
        <end position="1198"/>
    </location>
</feature>
<reference evidence="16 17" key="1">
    <citation type="submission" date="2024-01" db="EMBL/GenBank/DDBJ databases">
        <title>The genome of the rayed Mediterranean limpet Patella caerulea (Linnaeus, 1758).</title>
        <authorList>
            <person name="Anh-Thu Weber A."/>
            <person name="Halstead-Nussloch G."/>
        </authorList>
    </citation>
    <scope>NUCLEOTIDE SEQUENCE [LARGE SCALE GENOMIC DNA]</scope>
    <source>
        <strain evidence="16">AATW-2023a</strain>
        <tissue evidence="16">Whole specimen</tissue>
    </source>
</reference>
<feature type="domain" description="Cadherin" evidence="15">
    <location>
        <begin position="1641"/>
        <end position="1727"/>
    </location>
</feature>
<dbReference type="InterPro" id="IPR050174">
    <property type="entry name" value="Protocadherin/Cadherin-CA"/>
</dbReference>
<dbReference type="InterPro" id="IPR015919">
    <property type="entry name" value="Cadherin-like_sf"/>
</dbReference>
<dbReference type="GO" id="GO:0005886">
    <property type="term" value="C:plasma membrane"/>
    <property type="evidence" value="ECO:0007669"/>
    <property type="project" value="InterPro"/>
</dbReference>
<evidence type="ECO:0000256" key="7">
    <source>
        <dbReference type="ARBA" id="ARBA00022889"/>
    </source>
</evidence>
<keyword evidence="2" id="KW-0245">EGF-like domain</keyword>
<keyword evidence="11" id="KW-0325">Glycoprotein</keyword>
<sequence length="2028" mass="215301">MIRFFLVYMVIGFMTVNVEEAAPTFDNVAADGSTRVSLVENTARNSVVYTLEATDPDGNDLTYDINPANPAFIINPGTQQIRVDATIDYETQQSYTLDVSVSNGTDEVFGVVTIDIIDVNDNNPVISGTLSVPIDEEPAVGTTVPFSITVTDEDASDTTAYSLSGLYSNYFLIQSTSGEITVGKRLDRDAASVITVFDQLLLTVTDGGGNTGTATLTVTLNDINDNSPICNPSSYFKTIVENSVVNTPVVIITCTDADAGNNGAITLSIFSGDDAAAKFSITSGAIETTAIPIDYESLSAQSYQYNLVIHAVDDGTVKKTGTATVVVSISPQNEHSPIWAAFTPAYVVGVNYSILESISVGTKVVTIAATDADEGVDGTVTFDLISVADDTGTTQNGVFNLDTTTGVLSTLKLLDADTATGGVVFYDVSVKAKDGGSPPQSIDRIVTFELTDVNDIAPVFGSNGYSVTILETLATGGSVVQTLATDKDATPTTLTYAILAGDSLNLFTFSTTTAGLLELQRVVDLDPPSSLANIYTLRIGASDGTLSGTASVTVIVVPVNEFTPVFGTTDPSNTVQITEDTTVGTSVAKVVATDSDYGDHGKITFSITAGNTNAAFTVDSTLGVIKTMTSLDFETTTVYLLEVTATDGGNPANFATTTVTVSITNVNENAPTCTSYDVVATIAENAAVNAPVTSLTCSDADTADVLAYSITNGNIGNAFALDAATGSLSLANVIDYETLTSYTLLIDVIDQATPVKTTSATIKVLISPVNEHNPVFPAGGYSTTVPENGVIGSIVVTVTATDADTGNSHGTPRYSIIGGDLLGQFLIGATSGQITIANDLDREAISSYTLTVRATDSVPGATDQRSADTQVTITVTDVNDSPPVFTPTTYIRYVLESAATGSTVATLTSTDDDTGANAVPTYSIQSDPSSFFQISGNTLVLIGTLDYETVTSHTVLLHATDGGTPQLTGTATVVINVLPANDNAPVFTDPNGSAVISETTPVGTNIYNATATDSDIGTGGKVSYYIISGNGPSNTTFYINPTQGVTYVWSILDYDTSPQFYNLTLKAEDSGGLFDTMWLYITLTDENDEYPVFTQNTYNAAINEDVTIGTSVAQIVANDADSGVNGQVTYSIVSGDGQTSFTIVPSTGVINTQIILDHEVKTLYYLVVQAVDGGNPALTSSSLVKVSINDINDNPPIFSPTDFTVNILEDVPMGTSVTTVNAKDADSAANSNNIFTYSLTDNFFEVNGVNGIISTKALLDRETQASHILFVKAVDQGTPSLTGTATVTVELIDVNDNAPVITGNYDRTVPEDTSVGIILFTIAATDADDKENGRITFSLVGGNIGGDFKIDADAGFVQINNALDRERTSSYALQIRAADNGVPPKFTDITVTITIGDINDNDPIFTGTPYMFNIAENEAAGTLAGTLAAIDADEGVNAKLMYYLSNFWTGDSTHFTVDGIAGEVKSTVILDRELIAEYFVRCKVQDGGNPPRSTFTNATITITDVNDNFPTFDSFTYSATTPENSAVGTNVLAVTVTDNDIGINKDFTLSIDTSTAGGVLADNYLSIDTPTQILSVKTVIDRETVPNFSFFLKAIDKGTPALTSSASVSITVLDLNDNAPIFNPFFYNSEVSYAGQCTNNILTVSATDLDVGANGEVIYYLVQSTYDHLFNMDATSGLLTLKSTASTNFNYILTSNARDNGIPSQISATAATLRIDTFTPNEIIITFNLKISRADFLAKQTEFLIEVANLMRVKYPNAQSRIWCIEERSGTAITPPARRRLLAINPVSVHVYALTDNSTDSITNRNRGKTFLTYDQALSFFTTDPNGSPSSAVTGPNWNYYSVETVTPYQEQTTAWHGTPSGIAVITIICLVLVFLLALCIYLCIRRYRQRQRPIKPTRAQLVDKKSKMKNGEIPDLDQDLKKHPPPAILSLPMATKSKTVPVKPYDEDFFWGGQVAPLSTAGTRLQTMTPLPLVDDAPSYRISNRNFDGMAVDPVSGNLYEYNTKTNATRWINTPDGKTARVSNLLA</sequence>
<dbReference type="FunFam" id="2.60.40.60:FF:000092">
    <property type="entry name" value="Protocadherin 8"/>
    <property type="match status" value="2"/>
</dbReference>
<feature type="domain" description="Cadherin" evidence="15">
    <location>
        <begin position="30"/>
        <end position="126"/>
    </location>
</feature>
<dbReference type="FunFam" id="2.60.40.60:FF:000015">
    <property type="entry name" value="FAT atypical cadherin 1"/>
    <property type="match status" value="1"/>
</dbReference>
<evidence type="ECO:0000313" key="16">
    <source>
        <dbReference type="EMBL" id="KAK6176749.1"/>
    </source>
</evidence>
<feature type="domain" description="Cadherin" evidence="15">
    <location>
        <begin position="1406"/>
        <end position="1512"/>
    </location>
</feature>
<feature type="transmembrane region" description="Helical" evidence="13">
    <location>
        <begin position="1862"/>
        <end position="1885"/>
    </location>
</feature>
<feature type="domain" description="Cadherin" evidence="15">
    <location>
        <begin position="569"/>
        <end position="673"/>
    </location>
</feature>
<feature type="chain" id="PRO_5042912864" description="Cadherin domain-containing protein" evidence="14">
    <location>
        <begin position="22"/>
        <end position="2028"/>
    </location>
</feature>
<dbReference type="PANTHER" id="PTHR24028:SF328">
    <property type="entry name" value="CADHERIN-3"/>
    <property type="match status" value="1"/>
</dbReference>
<keyword evidence="6 12" id="KW-0106">Calcium</keyword>
<evidence type="ECO:0000256" key="5">
    <source>
        <dbReference type="ARBA" id="ARBA00022737"/>
    </source>
</evidence>
<comment type="subcellular location">
    <subcellularLocation>
        <location evidence="1">Membrane</location>
        <topology evidence="1">Single-pass membrane protein</topology>
    </subcellularLocation>
</comment>
<evidence type="ECO:0000256" key="3">
    <source>
        <dbReference type="ARBA" id="ARBA00022692"/>
    </source>
</evidence>
<keyword evidence="8 13" id="KW-1133">Transmembrane helix</keyword>
<keyword evidence="17" id="KW-1185">Reference proteome</keyword>
<dbReference type="Proteomes" id="UP001347796">
    <property type="component" value="Unassembled WGS sequence"/>
</dbReference>
<keyword evidence="4 14" id="KW-0732">Signal</keyword>
<dbReference type="FunFam" id="2.60.40.60:FF:000020">
    <property type="entry name" value="Dachsous cadherin-related 1b"/>
    <property type="match status" value="2"/>
</dbReference>
<dbReference type="FunFam" id="2.60.40.60:FF:000024">
    <property type="entry name" value="FAT atypical cadherin 3"/>
    <property type="match status" value="1"/>
</dbReference>
<evidence type="ECO:0000256" key="9">
    <source>
        <dbReference type="ARBA" id="ARBA00023136"/>
    </source>
</evidence>
<evidence type="ECO:0000259" key="15">
    <source>
        <dbReference type="PROSITE" id="PS50268"/>
    </source>
</evidence>
<evidence type="ECO:0000313" key="17">
    <source>
        <dbReference type="Proteomes" id="UP001347796"/>
    </source>
</evidence>
<comment type="caution">
    <text evidence="16">The sequence shown here is derived from an EMBL/GenBank/DDBJ whole genome shotgun (WGS) entry which is preliminary data.</text>
</comment>
<evidence type="ECO:0000256" key="12">
    <source>
        <dbReference type="PROSITE-ProRule" id="PRU00043"/>
    </source>
</evidence>
<dbReference type="FunFam" id="2.60.40.60:FF:000104">
    <property type="entry name" value="cadherin-23 isoform X1"/>
    <property type="match status" value="1"/>
</dbReference>
<feature type="domain" description="Cadherin" evidence="15">
    <location>
        <begin position="231"/>
        <end position="339"/>
    </location>
</feature>
<evidence type="ECO:0000256" key="4">
    <source>
        <dbReference type="ARBA" id="ARBA00022729"/>
    </source>
</evidence>
<dbReference type="SMART" id="SM00112">
    <property type="entry name" value="CA"/>
    <property type="match status" value="16"/>
</dbReference>
<dbReference type="Pfam" id="PF00028">
    <property type="entry name" value="Cadherin"/>
    <property type="match status" value="14"/>
</dbReference>
<feature type="domain" description="Cadherin" evidence="15">
    <location>
        <begin position="674"/>
        <end position="776"/>
    </location>
</feature>
<evidence type="ECO:0000256" key="11">
    <source>
        <dbReference type="ARBA" id="ARBA00023180"/>
    </source>
</evidence>
<keyword evidence="7" id="KW-0130">Cell adhesion</keyword>
<dbReference type="FunFam" id="2.60.40.60:FF:000058">
    <property type="entry name" value="FAT atypical cadherin 3"/>
    <property type="match status" value="1"/>
</dbReference>
<dbReference type="PANTHER" id="PTHR24028">
    <property type="entry name" value="CADHERIN-87A"/>
    <property type="match status" value="1"/>
</dbReference>
<feature type="domain" description="Cadherin" evidence="15">
    <location>
        <begin position="1301"/>
        <end position="1405"/>
    </location>
</feature>
<evidence type="ECO:0000256" key="13">
    <source>
        <dbReference type="SAM" id="Phobius"/>
    </source>
</evidence>
<dbReference type="EMBL" id="JAZGQO010000010">
    <property type="protein sequence ID" value="KAK6176749.1"/>
    <property type="molecule type" value="Genomic_DNA"/>
</dbReference>
<evidence type="ECO:0000256" key="8">
    <source>
        <dbReference type="ARBA" id="ARBA00022989"/>
    </source>
</evidence>
<feature type="domain" description="Cadherin" evidence="15">
    <location>
        <begin position="886"/>
        <end position="987"/>
    </location>
</feature>
<evidence type="ECO:0000256" key="2">
    <source>
        <dbReference type="ARBA" id="ARBA00022536"/>
    </source>
</evidence>
<evidence type="ECO:0000256" key="1">
    <source>
        <dbReference type="ARBA" id="ARBA00004167"/>
    </source>
</evidence>
<name>A0AAN8JL78_PATCE</name>
<dbReference type="InterPro" id="IPR002126">
    <property type="entry name" value="Cadherin-like_dom"/>
</dbReference>
<evidence type="ECO:0000256" key="10">
    <source>
        <dbReference type="ARBA" id="ARBA00023157"/>
    </source>
</evidence>
<keyword evidence="5" id="KW-0677">Repeat</keyword>
<feature type="domain" description="Cadherin" evidence="15">
    <location>
        <begin position="777"/>
        <end position="885"/>
    </location>
</feature>
<dbReference type="PROSITE" id="PS50268">
    <property type="entry name" value="CADHERIN_2"/>
    <property type="match status" value="16"/>
</dbReference>
<feature type="domain" description="Cadherin" evidence="15">
    <location>
        <begin position="1199"/>
        <end position="1301"/>
    </location>
</feature>